<dbReference type="Gene3D" id="2.120.10.30">
    <property type="entry name" value="TolB, C-terminal domain"/>
    <property type="match status" value="1"/>
</dbReference>
<dbReference type="SUPFAM" id="SSF50952">
    <property type="entry name" value="Soluble quinoprotein glucose dehydrogenase"/>
    <property type="match status" value="1"/>
</dbReference>
<accession>F3KKN5</accession>
<dbReference type="AlphaFoldDB" id="F3KKN5"/>
<comment type="caution">
    <text evidence="2">The sequence shown here is derived from an EMBL/GenBank/DDBJ whole genome shotgun (WGS) entry which is preliminary data.</text>
</comment>
<dbReference type="Pfam" id="PF07995">
    <property type="entry name" value="GSDH"/>
    <property type="match status" value="1"/>
</dbReference>
<dbReference type="Proteomes" id="UP000004348">
    <property type="component" value="Chromosome"/>
</dbReference>
<reference evidence="2" key="1">
    <citation type="journal article" date="2011" name="PLoS ONE">
        <title>Genome of a low-salinity ammonia-oxidizing archaeon determined by single-cell and metagenomic analysis.</title>
        <authorList>
            <person name="Blainey P.C."/>
            <person name="Mosier A.C."/>
            <person name="Potanina A."/>
            <person name="Francis C.A."/>
            <person name="Quake S.R."/>
        </authorList>
    </citation>
    <scope>NUCLEOTIDE SEQUENCE [LARGE SCALE GENOMIC DNA]</scope>
    <source>
        <strain evidence="2">SFB1</strain>
    </source>
</reference>
<dbReference type="STRING" id="886738.Nlim_1059"/>
<sequence length="420" mass="46724">MILSIFFVILLPNSFGQTFEEYGVKVETVADNLHIPWEIVFSPDGRIFFTERVGNLRVIENGQLNPEPIASFSVGGGEGGLLGIALDPNFKENHYLYLYQTYNELFSTFNKVVRYKESDNKLSEEKILVDKIPGASYHDGGRIKFGPDGKLYITTGDAGNYNLAQDINSNAGKILRINSDGSIPQDNPFENSLVFSYGHRNPQGIDWEPNTGKLFESEHGPSGERGVAHDEINVIEKGKNYGWPDIIGDETKNGMINPILQSGDDTWAPSGISFYSNDKISSWNGKLFVATLRGSHLKILDVDSSQNKIVSQQDIFVNEFGRLRDIVSGPDGYLYLLTSNNDGRGSQLGNDDRILKISPISKYKSEFSDLSPLKQYHKGIEANKISCKENLILVLKIDNSPACTSQKTAQKLIERGWGIQ</sequence>
<dbReference type="InterPro" id="IPR012938">
    <property type="entry name" value="Glc/Sorbosone_DH"/>
</dbReference>
<dbReference type="PANTHER" id="PTHR19328:SF13">
    <property type="entry name" value="HIPL1 PROTEIN"/>
    <property type="match status" value="1"/>
</dbReference>
<organism evidence="2">
    <name type="scientific">Candidatus Nitrosarchaeum limnium SFB1</name>
    <dbReference type="NCBI Taxonomy" id="886738"/>
    <lineage>
        <taxon>Archaea</taxon>
        <taxon>Nitrososphaerota</taxon>
        <taxon>Nitrososphaeria</taxon>
        <taxon>Nitrosopumilales</taxon>
        <taxon>Nitrosopumilaceae</taxon>
        <taxon>Nitrosarchaeum</taxon>
    </lineage>
</organism>
<dbReference type="InterPro" id="IPR011042">
    <property type="entry name" value="6-blade_b-propeller_TolB-like"/>
</dbReference>
<feature type="domain" description="Glucose/Sorbosone dehydrogenase" evidence="1">
    <location>
        <begin position="33"/>
        <end position="344"/>
    </location>
</feature>
<protein>
    <submittedName>
        <fullName evidence="2">Glucose sorbosone dehydrogenase</fullName>
    </submittedName>
</protein>
<gene>
    <name evidence="2" type="ORF">Nlim_1059</name>
</gene>
<proteinExistence type="predicted"/>
<dbReference type="PATRIC" id="fig|886738.10.peg.1164"/>
<dbReference type="PANTHER" id="PTHR19328">
    <property type="entry name" value="HEDGEHOG-INTERACTING PROTEIN"/>
    <property type="match status" value="1"/>
</dbReference>
<dbReference type="HOGENOM" id="CLU_012253_4_1_2"/>
<dbReference type="InterPro" id="IPR011041">
    <property type="entry name" value="Quinoprot_gluc/sorb_DH_b-prop"/>
</dbReference>
<name>F3KKN5_9ARCH</name>
<evidence type="ECO:0000259" key="1">
    <source>
        <dbReference type="Pfam" id="PF07995"/>
    </source>
</evidence>
<dbReference type="EMBL" id="AEGP01000040">
    <property type="protein sequence ID" value="EGG42044.1"/>
    <property type="molecule type" value="Genomic_DNA"/>
</dbReference>
<evidence type="ECO:0000313" key="2">
    <source>
        <dbReference type="EMBL" id="EGG42044.1"/>
    </source>
</evidence>